<comment type="subcellular location">
    <subcellularLocation>
        <location evidence="1">Cell membrane</location>
        <topology evidence="1">Single-pass type I membrane protein</topology>
    </subcellularLocation>
</comment>
<dbReference type="KEGG" id="ral:Rumal_1577"/>
<evidence type="ECO:0000256" key="1">
    <source>
        <dbReference type="ARBA" id="ARBA00004251"/>
    </source>
</evidence>
<evidence type="ECO:0000256" key="5">
    <source>
        <dbReference type="ARBA" id="ARBA00022692"/>
    </source>
</evidence>
<dbReference type="InterPro" id="IPR055163">
    <property type="entry name" value="ALK/LTK-like_GRD"/>
</dbReference>
<name>E6UHM9_RUMA7</name>
<keyword evidence="10 16" id="KW-1133">Transmembrane helix</keyword>
<dbReference type="OrthoDB" id="1813784at2"/>
<feature type="domain" description="ALK/LTK-like glycine-rich" evidence="17">
    <location>
        <begin position="673"/>
        <end position="827"/>
    </location>
</feature>
<keyword evidence="11 16" id="KW-0472">Membrane</keyword>
<accession>E6UHM9</accession>
<dbReference type="STRING" id="697329.Rumal_1577"/>
<gene>
    <name evidence="18" type="ordered locus">Rumal_1577</name>
</gene>
<dbReference type="GO" id="GO:0005886">
    <property type="term" value="C:plasma membrane"/>
    <property type="evidence" value="ECO:0007669"/>
    <property type="project" value="UniProtKB-SubCell"/>
</dbReference>
<keyword evidence="9" id="KW-0067">ATP-binding</keyword>
<keyword evidence="14" id="KW-0675">Receptor</keyword>
<dbReference type="Proteomes" id="UP000006919">
    <property type="component" value="Chromosome"/>
</dbReference>
<evidence type="ECO:0000256" key="13">
    <source>
        <dbReference type="ARBA" id="ARBA00023157"/>
    </source>
</evidence>
<evidence type="ECO:0000256" key="8">
    <source>
        <dbReference type="ARBA" id="ARBA00022777"/>
    </source>
</evidence>
<keyword evidence="5 16" id="KW-0812">Transmembrane</keyword>
<dbReference type="Pfam" id="PF12810">
    <property type="entry name" value="ALK_LTK_GRD"/>
    <property type="match status" value="1"/>
</dbReference>
<dbReference type="GO" id="GO:0004714">
    <property type="term" value="F:transmembrane receptor protein tyrosine kinase activity"/>
    <property type="evidence" value="ECO:0007669"/>
    <property type="project" value="UniProtKB-EC"/>
</dbReference>
<protein>
    <recommendedName>
        <fullName evidence="2">receptor protein-tyrosine kinase</fullName>
        <ecNumber evidence="2">2.7.10.1</ecNumber>
    </recommendedName>
</protein>
<dbReference type="InterPro" id="IPR013783">
    <property type="entry name" value="Ig-like_fold"/>
</dbReference>
<dbReference type="EMBL" id="CP002403">
    <property type="protein sequence ID" value="ADU22078.1"/>
    <property type="molecule type" value="Genomic_DNA"/>
</dbReference>
<evidence type="ECO:0000313" key="19">
    <source>
        <dbReference type="Proteomes" id="UP000006919"/>
    </source>
</evidence>
<evidence type="ECO:0000256" key="9">
    <source>
        <dbReference type="ARBA" id="ARBA00022840"/>
    </source>
</evidence>
<keyword evidence="15" id="KW-0325">Glycoprotein</keyword>
<dbReference type="HOGENOM" id="CLU_235940_0_0_9"/>
<keyword evidence="4" id="KW-0808">Transferase</keyword>
<evidence type="ECO:0000256" key="12">
    <source>
        <dbReference type="ARBA" id="ARBA00023137"/>
    </source>
</evidence>
<dbReference type="Gene3D" id="2.60.40.10">
    <property type="entry name" value="Immunoglobulins"/>
    <property type="match status" value="1"/>
</dbReference>
<evidence type="ECO:0000259" key="17">
    <source>
        <dbReference type="Pfam" id="PF12810"/>
    </source>
</evidence>
<evidence type="ECO:0000256" key="7">
    <source>
        <dbReference type="ARBA" id="ARBA00022741"/>
    </source>
</evidence>
<reference evidence="18 19" key="1">
    <citation type="journal article" date="2011" name="J. Bacteriol.">
        <title>Complete genome of the cellulolytic ruminal bacterium Ruminococcus albus 7.</title>
        <authorList>
            <person name="Suen G."/>
            <person name="Stevenson D.M."/>
            <person name="Bruce D.C."/>
            <person name="Chertkov O."/>
            <person name="Copeland A."/>
            <person name="Cheng J.F."/>
            <person name="Detter C."/>
            <person name="Detter J.C."/>
            <person name="Goodwin L.A."/>
            <person name="Han C.S."/>
            <person name="Hauser L.J."/>
            <person name="Ivanova N.N."/>
            <person name="Kyrpides N.C."/>
            <person name="Land M.L."/>
            <person name="Lapidus A."/>
            <person name="Lucas S."/>
            <person name="Ovchinnikova G."/>
            <person name="Pitluck S."/>
            <person name="Tapia R."/>
            <person name="Woyke T."/>
            <person name="Boyum J."/>
            <person name="Mead D."/>
            <person name="Weimer P.J."/>
        </authorList>
    </citation>
    <scope>NUCLEOTIDE SEQUENCE [LARGE SCALE GENOMIC DNA]</scope>
    <source>
        <strain evidence="19">ATCC 27210 / DSM 20455 / JCM 14654 / NCDO 2250 / 7</strain>
    </source>
</reference>
<evidence type="ECO:0000313" key="18">
    <source>
        <dbReference type="EMBL" id="ADU22078.1"/>
    </source>
</evidence>
<keyword evidence="8" id="KW-0418">Kinase</keyword>
<keyword evidence="13" id="KW-1015">Disulfide bond</keyword>
<evidence type="ECO:0000256" key="11">
    <source>
        <dbReference type="ARBA" id="ARBA00023136"/>
    </source>
</evidence>
<evidence type="ECO:0000256" key="2">
    <source>
        <dbReference type="ARBA" id="ARBA00011902"/>
    </source>
</evidence>
<evidence type="ECO:0000256" key="6">
    <source>
        <dbReference type="ARBA" id="ARBA00022729"/>
    </source>
</evidence>
<proteinExistence type="predicted"/>
<keyword evidence="3" id="KW-1003">Cell membrane</keyword>
<organism evidence="18 19">
    <name type="scientific">Ruminococcus albus (strain ATCC 27210 / DSM 20455 / JCM 14654 / NCDO 2250 / 7)</name>
    <dbReference type="NCBI Taxonomy" id="697329"/>
    <lineage>
        <taxon>Bacteria</taxon>
        <taxon>Bacillati</taxon>
        <taxon>Bacillota</taxon>
        <taxon>Clostridia</taxon>
        <taxon>Eubacteriales</taxon>
        <taxon>Oscillospiraceae</taxon>
        <taxon>Ruminococcus</taxon>
    </lineage>
</organism>
<dbReference type="GO" id="GO:0005524">
    <property type="term" value="F:ATP binding"/>
    <property type="evidence" value="ECO:0007669"/>
    <property type="project" value="UniProtKB-KW"/>
</dbReference>
<keyword evidence="12" id="KW-0829">Tyrosine-protein kinase</keyword>
<evidence type="ECO:0000256" key="14">
    <source>
        <dbReference type="ARBA" id="ARBA00023170"/>
    </source>
</evidence>
<sequence length="1894" mass="204884">MRSLRGSNIKKRVSALSMAAMIVIEQLAYIDPMIAYSARSASSNGSSDFPAVTSSGVSASLEHKDQLVDNGDGTYTFTSDITSAYSYHDESGDRLRFQSDTYEFDKPGKYLIELWGGDGGDGSSLFPLSFKAGSGGKGGFVYGVLTVTPEDVDAKKKLYYEIGSKGLSQTRSIAGGGTGGIGGGAGDIAVFSVGAGGGGGGGAGAALHTLPGIFGGDGRANGGEGGTFLSSLSDTPNIKAFTSGTYYAGENGKTSGTKAAYVGQGGTDRPGELVESFIGFLEASSYPNDWQKSYHPDADRGIGGASNFRGGGGSSYVGAYSYFEENSKGSDDLFVERDGNTNADVGGAVVIRYLPDSNSDYAYLDNITVSGGVSEYFDIVSMNCTNNKYNASSKKMQLLNVSSTKTDNNFTVNGSVAPVPDGLDKGQAQDTLTVSITVRPKKAFFGGLNVPVFTGDFAVKDSDNSKNSTISYTDNVTHVNVPYNISITAKNSTKQTGDTVLKGDLFEQEIAYEADDPMQDFISGITYRIDDISANSFSDTITSADVSNGRKAFSVKATLVPKSGTAAQVGEAGNPTVTKTVYVRCISDSVLDVDGYEINAEKSLAYNETDDTYDLTVDMNVENQDAKSFSIIDPIESENVLDIVYNATSNLSSSNDYVSISRNQDNNSNNTKYSGTLQPGIYYVEVWGGDGGSGFNDPTNNLSSAVSNNTYGGYGGKGGFISGYVTLVSEKQLEIVLGPKGIKGDSSNPAGKGGKATYVNIGDESDDMTFVAGGGGGGSTYLKYSGTDQNSHMGYSGNDGYRIGGTSVYKGSSSNGNDYYDVSKYDGADAISVSISTGLNPYRRISNFNNNIASYFAKGGYSEIGSGVQTEIADIMYIDNGVHDITVDLGLYEYVNYFNSGIVSNYYISQWTNKSGDPEYVSNDDEYERVSSYKGTTKTSIGTTGAVKITRLGVRTRHNYGGTEVGVDTSNSVTLANIEEQIKNDYANANCYDSFTLTGNFTDYFDLQANSNYSIVDNIGSHQFALSNANVQSTASTTTNGYTQSTLPGYTFKKYDYVYKLKGNDSVTFKLKPINGFLGGNDVPLLNSATLTHHNNTVEDDDTKSIVADNATDFANVRLASETLADETYITVDTSPIFVEYGGTLSESDFTNTKKTFESSNLADDYARFTDFGYEPDLNNAITADTNVIVTAGLEPTSDNAARATVIDPVSRAERNFSVPVYVKYPITTTLTNVTAAKADGTQFPSSGEFFPTSVDDRDLTIVLSAVDGYDLPAADDVTVTGADASIEKRDGNIYVTIPRSTITGVVTITASGVQVTHKVHYMYEYYDPLSEQISVQSVVDTHEYKNGDFLEGLNFPNVTGAYPVGYDDYDWDFGQTEYDDDSGKYKMGQEDIYIIGTYVPITYKLVINYVLKDTDNQILETYTSPDRTQYHEDTDTFDIALTKGADFFIKSPDITGYVTDTPYVSGKVDNAFIDSLNETITIGEKTYKSKTINVYYEPNPDNVIVHFVKCDVRGVPIENDGNTITRITEAIGVGVDYDLESEILSNITNDEYEIIKRTRQTDTAEEEVTTVSGTITDADQIETYYVYYRAKPGKVTVEFYKERDDASPDKSKTCEVGREYGYNADLKEFDSLPRAVKDNCRLVGWETEDGKLIEDDTIVEGEDGTRIKLYAKWASMKVTIHVDYRYAENVENETIRGTEADTPFTKEYLYGQSYKIVSGHIPYYEAVPGVVEGIALEDKTEKVYYKDGSGEISIIVDVYSESSLSNTANAHKLKGGTFELYNSSGECISTKQNTDGSVTWTNVEVRLTDGEKYTVKCTDPPVGYAPGEIEVTVQGTETYEEMFLGKTKFRMPFAGSTPMTGYTVVGTSTMLLAVFLLFLNMRSKAEEKRIKNN</sequence>
<evidence type="ECO:0000256" key="4">
    <source>
        <dbReference type="ARBA" id="ARBA00022679"/>
    </source>
</evidence>
<dbReference type="RefSeq" id="WP_013498243.1">
    <property type="nucleotide sequence ID" value="NC_014833.1"/>
</dbReference>
<evidence type="ECO:0000256" key="15">
    <source>
        <dbReference type="ARBA" id="ARBA00023180"/>
    </source>
</evidence>
<evidence type="ECO:0000256" key="16">
    <source>
        <dbReference type="SAM" id="Phobius"/>
    </source>
</evidence>
<evidence type="ECO:0000256" key="10">
    <source>
        <dbReference type="ARBA" id="ARBA00022989"/>
    </source>
</evidence>
<dbReference type="EC" id="2.7.10.1" evidence="2"/>
<feature type="transmembrane region" description="Helical" evidence="16">
    <location>
        <begin position="1860"/>
        <end position="1880"/>
    </location>
</feature>
<keyword evidence="7" id="KW-0547">Nucleotide-binding</keyword>
<keyword evidence="6" id="KW-0732">Signal</keyword>
<evidence type="ECO:0000256" key="3">
    <source>
        <dbReference type="ARBA" id="ARBA00022475"/>
    </source>
</evidence>